<sequence>MPASVLSPPAPSPTVSDDPLLMLLHWQRAGHRCAVATVVRTWGSSPRPVGSKLAVRDDGLMAGSVSGGCVETAVVDAALEVMDSGKPKLLSFGVADARAWEVGLACGGRIDIFVEPLIP</sequence>
<dbReference type="EMBL" id="JACIIX010000018">
    <property type="protein sequence ID" value="MBB6212183.1"/>
    <property type="molecule type" value="Genomic_DNA"/>
</dbReference>
<dbReference type="Pfam" id="PF02625">
    <property type="entry name" value="XdhC_CoxI"/>
    <property type="match status" value="1"/>
</dbReference>
<dbReference type="InterPro" id="IPR052698">
    <property type="entry name" value="MoCofactor_Util/Proc"/>
</dbReference>
<gene>
    <name evidence="2" type="ORF">FHS48_003632</name>
</gene>
<dbReference type="Proteomes" id="UP000544872">
    <property type="component" value="Unassembled WGS sequence"/>
</dbReference>
<name>A0A7W9ZIN0_NOVIT</name>
<proteinExistence type="predicted"/>
<evidence type="ECO:0000313" key="3">
    <source>
        <dbReference type="Proteomes" id="UP000544872"/>
    </source>
</evidence>
<dbReference type="InterPro" id="IPR003777">
    <property type="entry name" value="XdhC_CoxI"/>
</dbReference>
<feature type="domain" description="XdhC- CoxI" evidence="1">
    <location>
        <begin position="26"/>
        <end position="93"/>
    </location>
</feature>
<dbReference type="RefSeq" id="WP_416046523.1">
    <property type="nucleotide sequence ID" value="NZ_JACIIX010000018.1"/>
</dbReference>
<evidence type="ECO:0000313" key="2">
    <source>
        <dbReference type="EMBL" id="MBB6212183.1"/>
    </source>
</evidence>
<accession>A0A7W9ZIN0</accession>
<comment type="caution">
    <text evidence="2">The sequence shown here is derived from an EMBL/GenBank/DDBJ whole genome shotgun (WGS) entry which is preliminary data.</text>
</comment>
<protein>
    <submittedName>
        <fullName evidence="2">Xanthine/CO dehydrogenase XdhC/CoxF family maturation factor</fullName>
    </submittedName>
</protein>
<evidence type="ECO:0000259" key="1">
    <source>
        <dbReference type="Pfam" id="PF02625"/>
    </source>
</evidence>
<keyword evidence="3" id="KW-1185">Reference proteome</keyword>
<organism evidence="2 3">
    <name type="scientific">Novispirillum itersonii</name>
    <name type="common">Aquaspirillum itersonii</name>
    <dbReference type="NCBI Taxonomy" id="189"/>
    <lineage>
        <taxon>Bacteria</taxon>
        <taxon>Pseudomonadati</taxon>
        <taxon>Pseudomonadota</taxon>
        <taxon>Alphaproteobacteria</taxon>
        <taxon>Rhodospirillales</taxon>
        <taxon>Novispirillaceae</taxon>
        <taxon>Novispirillum</taxon>
    </lineage>
</organism>
<dbReference type="PANTHER" id="PTHR30388:SF4">
    <property type="entry name" value="MOLYBDENUM COFACTOR INSERTION CHAPERONE PAOD"/>
    <property type="match status" value="1"/>
</dbReference>
<dbReference type="PANTHER" id="PTHR30388">
    <property type="entry name" value="ALDEHYDE OXIDOREDUCTASE MOLYBDENUM COFACTOR ASSEMBLY PROTEIN"/>
    <property type="match status" value="1"/>
</dbReference>
<dbReference type="AlphaFoldDB" id="A0A7W9ZIN0"/>
<reference evidence="2 3" key="1">
    <citation type="submission" date="2020-08" db="EMBL/GenBank/DDBJ databases">
        <title>Genomic Encyclopedia of Type Strains, Phase IV (KMG-IV): sequencing the most valuable type-strain genomes for metagenomic binning, comparative biology and taxonomic classification.</title>
        <authorList>
            <person name="Goeker M."/>
        </authorList>
    </citation>
    <scope>NUCLEOTIDE SEQUENCE [LARGE SCALE GENOMIC DNA]</scope>
    <source>
        <strain evidence="2 3">DSM 11590</strain>
    </source>
</reference>